<dbReference type="PROSITE" id="PS01124">
    <property type="entry name" value="HTH_ARAC_FAMILY_2"/>
    <property type="match status" value="1"/>
</dbReference>
<evidence type="ECO:0000256" key="1">
    <source>
        <dbReference type="ARBA" id="ARBA00023015"/>
    </source>
</evidence>
<dbReference type="InterPro" id="IPR018060">
    <property type="entry name" value="HTH_AraC"/>
</dbReference>
<proteinExistence type="predicted"/>
<feature type="domain" description="HTH araC/xylS-type" evidence="4">
    <location>
        <begin position="194"/>
        <end position="292"/>
    </location>
</feature>
<evidence type="ECO:0000313" key="6">
    <source>
        <dbReference type="Proteomes" id="UP001320831"/>
    </source>
</evidence>
<comment type="caution">
    <text evidence="5">The sequence shown here is derived from an EMBL/GenBank/DDBJ whole genome shotgun (WGS) entry which is preliminary data.</text>
</comment>
<evidence type="ECO:0000259" key="4">
    <source>
        <dbReference type="PROSITE" id="PS01124"/>
    </source>
</evidence>
<dbReference type="Pfam" id="PF12833">
    <property type="entry name" value="HTH_18"/>
    <property type="match status" value="1"/>
</dbReference>
<reference evidence="5 6" key="1">
    <citation type="submission" date="2022-09" db="EMBL/GenBank/DDBJ databases">
        <title>Chelativorans salina sp. nov., a novel slightly halophilic bacterium isolated from a saline lake sediment enrichment.</title>
        <authorList>
            <person name="Gao L."/>
            <person name="Fang B.-Z."/>
            <person name="Li W.-J."/>
        </authorList>
    </citation>
    <scope>NUCLEOTIDE SEQUENCE [LARGE SCALE GENOMIC DNA]</scope>
    <source>
        <strain evidence="5 6">EGI FJ00035</strain>
    </source>
</reference>
<name>A0ABT2LK29_9HYPH</name>
<dbReference type="PRINTS" id="PR00032">
    <property type="entry name" value="HTHARAC"/>
</dbReference>
<evidence type="ECO:0000256" key="2">
    <source>
        <dbReference type="ARBA" id="ARBA00023125"/>
    </source>
</evidence>
<dbReference type="InterPro" id="IPR009057">
    <property type="entry name" value="Homeodomain-like_sf"/>
</dbReference>
<dbReference type="SUPFAM" id="SSF46689">
    <property type="entry name" value="Homeodomain-like"/>
    <property type="match status" value="1"/>
</dbReference>
<dbReference type="Gene3D" id="2.60.120.10">
    <property type="entry name" value="Jelly Rolls"/>
    <property type="match status" value="1"/>
</dbReference>
<dbReference type="InterPro" id="IPR011051">
    <property type="entry name" value="RmlC_Cupin_sf"/>
</dbReference>
<sequence length="306" mass="33497">MSARQVPNYRLYREKTGESEDFWLHSETLPVRSRLHNWEISLHRHEALFQMFVLEAGEGELLSGAKRTPFAAPSAIYVPPGAAHGFRFSRDADGLVLTVLADRLPSIRASDAAVDAYLSGTQVTPLDGDGADGVLVAALAARIHGELHGAGPGSDILLDAMVTEIVLRLARTGARAEDADEPAAAGRRDRQRMHALTALLAAHCREHQPVGFYAGRLGLSPVHLNRIARREAGASVQELAQRHLLRAARRDLVFTPSPVQAIAYSLGFQDPAYFNRFFKRQTGMTPGAFREEERRKLVKAPAARTG</sequence>
<accession>A0ABT2LK29</accession>
<keyword evidence="2" id="KW-0238">DNA-binding</keyword>
<dbReference type="PANTHER" id="PTHR46796">
    <property type="entry name" value="HTH-TYPE TRANSCRIPTIONAL ACTIVATOR RHAS-RELATED"/>
    <property type="match status" value="1"/>
</dbReference>
<organism evidence="5 6">
    <name type="scientific">Chelativorans salis</name>
    <dbReference type="NCBI Taxonomy" id="2978478"/>
    <lineage>
        <taxon>Bacteria</taxon>
        <taxon>Pseudomonadati</taxon>
        <taxon>Pseudomonadota</taxon>
        <taxon>Alphaproteobacteria</taxon>
        <taxon>Hyphomicrobiales</taxon>
        <taxon>Phyllobacteriaceae</taxon>
        <taxon>Chelativorans</taxon>
    </lineage>
</organism>
<dbReference type="PANTHER" id="PTHR46796:SF13">
    <property type="entry name" value="HTH-TYPE TRANSCRIPTIONAL ACTIVATOR RHAS"/>
    <property type="match status" value="1"/>
</dbReference>
<dbReference type="SUPFAM" id="SSF51182">
    <property type="entry name" value="RmlC-like cupins"/>
    <property type="match status" value="1"/>
</dbReference>
<evidence type="ECO:0000313" key="5">
    <source>
        <dbReference type="EMBL" id="MCT7374962.1"/>
    </source>
</evidence>
<protein>
    <submittedName>
        <fullName evidence="5">Helix-turn-helix domain-containing protein</fullName>
    </submittedName>
</protein>
<keyword evidence="3" id="KW-0804">Transcription</keyword>
<dbReference type="CDD" id="cd06999">
    <property type="entry name" value="cupin_HpaA-like_N"/>
    <property type="match status" value="1"/>
</dbReference>
<dbReference type="RefSeq" id="WP_260901590.1">
    <property type="nucleotide sequence ID" value="NZ_JAOCZP010000002.1"/>
</dbReference>
<dbReference type="InterPro" id="IPR050204">
    <property type="entry name" value="AraC_XylS_family_regulators"/>
</dbReference>
<gene>
    <name evidence="5" type="ORF">N5A92_07915</name>
</gene>
<dbReference type="InterPro" id="IPR014710">
    <property type="entry name" value="RmlC-like_jellyroll"/>
</dbReference>
<evidence type="ECO:0000256" key="3">
    <source>
        <dbReference type="ARBA" id="ARBA00023163"/>
    </source>
</evidence>
<dbReference type="InterPro" id="IPR047264">
    <property type="entry name" value="Cupin_HpaA-like_N"/>
</dbReference>
<dbReference type="Gene3D" id="1.10.10.60">
    <property type="entry name" value="Homeodomain-like"/>
    <property type="match status" value="1"/>
</dbReference>
<keyword evidence="6" id="KW-1185">Reference proteome</keyword>
<dbReference type="InterPro" id="IPR020449">
    <property type="entry name" value="Tscrpt_reg_AraC-type_HTH"/>
</dbReference>
<keyword evidence="1" id="KW-0805">Transcription regulation</keyword>
<dbReference type="SMART" id="SM00342">
    <property type="entry name" value="HTH_ARAC"/>
    <property type="match status" value="1"/>
</dbReference>
<dbReference type="Proteomes" id="UP001320831">
    <property type="component" value="Unassembled WGS sequence"/>
</dbReference>
<dbReference type="EMBL" id="JAOCZP010000002">
    <property type="protein sequence ID" value="MCT7374962.1"/>
    <property type="molecule type" value="Genomic_DNA"/>
</dbReference>